<accession>A0A0B7C4C5</accession>
<gene>
    <name evidence="1" type="primary">ORF221289</name>
</gene>
<dbReference type="AlphaFoldDB" id="A0A0B7C4C5"/>
<reference evidence="1" key="1">
    <citation type="submission" date="2014-12" db="EMBL/GenBank/DDBJ databases">
        <title>Insight into the proteome of Arion vulgaris.</title>
        <authorList>
            <person name="Aradska J."/>
            <person name="Bulat T."/>
            <person name="Smidak R."/>
            <person name="Sarate P."/>
            <person name="Gangsoo J."/>
            <person name="Sialana F."/>
            <person name="Bilban M."/>
            <person name="Lubec G."/>
        </authorList>
    </citation>
    <scope>NUCLEOTIDE SEQUENCE</scope>
    <source>
        <tissue evidence="1">Skin</tissue>
    </source>
</reference>
<proteinExistence type="predicted"/>
<evidence type="ECO:0000313" key="1">
    <source>
        <dbReference type="EMBL" id="CEK99446.1"/>
    </source>
</evidence>
<name>A0A0B7C4C5_9EUPU</name>
<organism evidence="1">
    <name type="scientific">Arion vulgaris</name>
    <dbReference type="NCBI Taxonomy" id="1028688"/>
    <lineage>
        <taxon>Eukaryota</taxon>
        <taxon>Metazoa</taxon>
        <taxon>Spiralia</taxon>
        <taxon>Lophotrochozoa</taxon>
        <taxon>Mollusca</taxon>
        <taxon>Gastropoda</taxon>
        <taxon>Heterobranchia</taxon>
        <taxon>Euthyneura</taxon>
        <taxon>Panpulmonata</taxon>
        <taxon>Eupulmonata</taxon>
        <taxon>Stylommatophora</taxon>
        <taxon>Helicina</taxon>
        <taxon>Arionoidea</taxon>
        <taxon>Arionidae</taxon>
        <taxon>Arion</taxon>
    </lineage>
</organism>
<protein>
    <submittedName>
        <fullName evidence="1">Uncharacterized protein</fullName>
    </submittedName>
</protein>
<sequence>MLNILQPKIVSTVLAFQSNQKAAQSKQSRNHSLLLPNPTSPSQQQLLFNYSIFD</sequence>
<dbReference type="EMBL" id="HACG01052575">
    <property type="protein sequence ID" value="CEK99446.1"/>
    <property type="molecule type" value="Transcribed_RNA"/>
</dbReference>